<dbReference type="EMBL" id="QRUP01000006">
    <property type="protein sequence ID" value="RGR75005.1"/>
    <property type="molecule type" value="Genomic_DNA"/>
</dbReference>
<proteinExistence type="predicted"/>
<keyword evidence="1" id="KW-0472">Membrane</keyword>
<reference evidence="2 3" key="1">
    <citation type="submission" date="2018-08" db="EMBL/GenBank/DDBJ databases">
        <title>A genome reference for cultivated species of the human gut microbiota.</title>
        <authorList>
            <person name="Zou Y."/>
            <person name="Xue W."/>
            <person name="Luo G."/>
        </authorList>
    </citation>
    <scope>NUCLEOTIDE SEQUENCE [LARGE SCALE GENOMIC DNA]</scope>
    <source>
        <strain evidence="2 3">AF24-29</strain>
    </source>
</reference>
<dbReference type="Proteomes" id="UP000284178">
    <property type="component" value="Unassembled WGS sequence"/>
</dbReference>
<organism evidence="2 3">
    <name type="scientific">Holdemania filiformis</name>
    <dbReference type="NCBI Taxonomy" id="61171"/>
    <lineage>
        <taxon>Bacteria</taxon>
        <taxon>Bacillati</taxon>
        <taxon>Bacillota</taxon>
        <taxon>Erysipelotrichia</taxon>
        <taxon>Erysipelotrichales</taxon>
        <taxon>Erysipelotrichaceae</taxon>
        <taxon>Holdemania</taxon>
    </lineage>
</organism>
<feature type="transmembrane region" description="Helical" evidence="1">
    <location>
        <begin position="12"/>
        <end position="29"/>
    </location>
</feature>
<feature type="transmembrane region" description="Helical" evidence="1">
    <location>
        <begin position="105"/>
        <end position="135"/>
    </location>
</feature>
<dbReference type="RefSeq" id="WP_117894502.1">
    <property type="nucleotide sequence ID" value="NZ_CABJCV010000006.1"/>
</dbReference>
<dbReference type="GeneID" id="83014989"/>
<name>A0A412G3E7_9FIRM</name>
<keyword evidence="1" id="KW-1133">Transmembrane helix</keyword>
<protein>
    <submittedName>
        <fullName evidence="2">Uncharacterized protein</fullName>
    </submittedName>
</protein>
<feature type="transmembrane region" description="Helical" evidence="1">
    <location>
        <begin position="147"/>
        <end position="166"/>
    </location>
</feature>
<dbReference type="AlphaFoldDB" id="A0A412G3E7"/>
<comment type="caution">
    <text evidence="2">The sequence shown here is derived from an EMBL/GenBank/DDBJ whole genome shotgun (WGS) entry which is preliminary data.</text>
</comment>
<evidence type="ECO:0000313" key="3">
    <source>
        <dbReference type="Proteomes" id="UP000284178"/>
    </source>
</evidence>
<keyword evidence="1" id="KW-0812">Transmembrane</keyword>
<feature type="transmembrane region" description="Helical" evidence="1">
    <location>
        <begin position="72"/>
        <end position="93"/>
    </location>
</feature>
<gene>
    <name evidence="2" type="ORF">DWY25_06170</name>
</gene>
<feature type="transmembrane region" description="Helical" evidence="1">
    <location>
        <begin position="197"/>
        <end position="215"/>
    </location>
</feature>
<accession>A0A412G3E7</accession>
<evidence type="ECO:0000313" key="2">
    <source>
        <dbReference type="EMBL" id="RGR75005.1"/>
    </source>
</evidence>
<feature type="transmembrane region" description="Helical" evidence="1">
    <location>
        <begin position="41"/>
        <end position="60"/>
    </location>
</feature>
<sequence length="216" mass="24766">MNKTTISIPKILISLIVYFALPLSAAWLNQFVDSMTITHTMIYSATALILISLNWEVFSLHLQRFAKNMKDCLLFTLICFIVIILLQLAYHFLLRPDNTILEREILLHYTFFIPAMVLAYSVCYAVSFTLAFKIFVDRIHLQVNESMTILISGFLFGFLCTVSLLPSTFDQFLRLFGYFFLTSTLASYAYNQTHSIIPMTLAYSLVLLGNILLILI</sequence>
<keyword evidence="3" id="KW-1185">Reference proteome</keyword>
<evidence type="ECO:0000256" key="1">
    <source>
        <dbReference type="SAM" id="Phobius"/>
    </source>
</evidence>